<reference evidence="5" key="1">
    <citation type="submission" date="2022-11" db="EMBL/GenBank/DDBJ databases">
        <title>Centuries of genome instability and evolution in soft-shell clam transmissible cancer (bioRxiv).</title>
        <authorList>
            <person name="Hart S.F.M."/>
            <person name="Yonemitsu M.A."/>
            <person name="Giersch R.M."/>
            <person name="Beal B.F."/>
            <person name="Arriagada G."/>
            <person name="Davis B.W."/>
            <person name="Ostrander E.A."/>
            <person name="Goff S.P."/>
            <person name="Metzger M.J."/>
        </authorList>
    </citation>
    <scope>NUCLEOTIDE SEQUENCE</scope>
    <source>
        <strain evidence="5">MELC-2E11</strain>
        <tissue evidence="5">Siphon/mantle</tissue>
    </source>
</reference>
<dbReference type="InterPro" id="IPR036055">
    <property type="entry name" value="LDL_receptor-like_sf"/>
</dbReference>
<keyword evidence="6" id="KW-1185">Reference proteome</keyword>
<evidence type="ECO:0000256" key="3">
    <source>
        <dbReference type="SAM" id="MobiDB-lite"/>
    </source>
</evidence>
<dbReference type="InterPro" id="IPR023415">
    <property type="entry name" value="LDLR_class-A_CS"/>
</dbReference>
<keyword evidence="4" id="KW-0812">Transmembrane</keyword>
<feature type="compositionally biased region" description="Polar residues" evidence="3">
    <location>
        <begin position="543"/>
        <end position="556"/>
    </location>
</feature>
<comment type="caution">
    <text evidence="2">Lacks conserved residue(s) required for the propagation of feature annotation.</text>
</comment>
<dbReference type="EMBL" id="CP111022">
    <property type="protein sequence ID" value="WAR18807.1"/>
    <property type="molecule type" value="Genomic_DNA"/>
</dbReference>
<feature type="compositionally biased region" description="Low complexity" evidence="3">
    <location>
        <begin position="69"/>
        <end position="87"/>
    </location>
</feature>
<dbReference type="CDD" id="cd00112">
    <property type="entry name" value="LDLa"/>
    <property type="match status" value="1"/>
</dbReference>
<feature type="compositionally biased region" description="Basic and acidic residues" evidence="3">
    <location>
        <begin position="691"/>
        <end position="700"/>
    </location>
</feature>
<accession>A0ABY7FCP8</accession>
<dbReference type="SMART" id="SM00192">
    <property type="entry name" value="LDLa"/>
    <property type="match status" value="1"/>
</dbReference>
<dbReference type="PROSITE" id="PS01209">
    <property type="entry name" value="LDLRA_1"/>
    <property type="match status" value="1"/>
</dbReference>
<feature type="region of interest" description="Disordered" evidence="3">
    <location>
        <begin position="61"/>
        <end position="87"/>
    </location>
</feature>
<dbReference type="PROSITE" id="PS50068">
    <property type="entry name" value="LDLRA_2"/>
    <property type="match status" value="1"/>
</dbReference>
<protein>
    <submittedName>
        <fullName evidence="5">LRP11-like protein</fullName>
    </submittedName>
</protein>
<gene>
    <name evidence="5" type="ORF">MAR_000645</name>
</gene>
<feature type="compositionally biased region" description="Basic and acidic residues" evidence="3">
    <location>
        <begin position="616"/>
        <end position="629"/>
    </location>
</feature>
<feature type="compositionally biased region" description="Acidic residues" evidence="3">
    <location>
        <begin position="913"/>
        <end position="922"/>
    </location>
</feature>
<sequence>MMTQEEHNCYLFQCGDSSMCIFTEHKDYWMSSVSKHTHSSHSYTPGGATYSHENQLQNLGNHDSDVPKVKVTTTPVPVSSTTTTTATTTTERVTKASVLPGLGQYCKSYESQCGDLHAECLMKKCQCRSGYHAKNDMCRQICHNDEFECETLPVGSSSHQCLPIRYMCDGRPDCADESDEQDCADKGKPAFLDTDTPVGGSLYNNPYYNSGFNLDNQYPYAFPLPGLANRKQPALQPSTGNQLYPNQLPVNNNGGYYIPGLANQNQGNLNILPPAGNQQWGNKNILGSQLYNNIPYQQQHQMQGYLPAPNGFNPMIPVLGQQQPNIAQNHPGQAQSPYIQKTDTVTQKKPAKPTPVPVASKPPPMVPTKPPVTQASGQKPDLPDFPDIINDLDYFTNSLYDTATEETVHNKPDKYADDLRQSFGSYVDNGAFGRDGKHPSASGTKPIKHEDMDTHWAGGRPSSQGSQPVGDGDTRVRGRTFPSATKAKTQIVSPTQSTVPGQKAGQESGNQASSKPSENFFDYSWIGYDKNSPSISGKKGTKTIASSSRKNNQQDYQKSKSKSPVYDIKPDSKLPDSDINPSKMVNGETRVKPNRYDDIDDYGFDDLRKPAGNRRPGYDRYDSRYDNTRRRPGSGSRYPYYDTGYQRGRNRNPYPIWDPFKDEYYYPDTYDDQTGRSDPSVGHTRKGSKPGSEHPDDKTSAGDSGGLPERPLAPVTQGPPAPITPVQPVVTDAVTKSQPTPAPQAPVYTEESHDQGEEMNADETASSDNDQNQSNEIQTNENDSKVSNSTDTSGSGDGKSEFHILNEDLIEVETYTDGSQGPIVALSLGLAITLMLLIFVGCRLRTVKRRLRKGRALHTNEADYLINGITVEKIERRARLIRRQAMKRKGFSRGDPSMTLSRIIESRRCSDSSGEDADDEAPQESGVNWTPEQKKKSRFDKIKRCVK</sequence>
<dbReference type="Pfam" id="PF00057">
    <property type="entry name" value="Ldl_recept_a"/>
    <property type="match status" value="1"/>
</dbReference>
<keyword evidence="4" id="KW-1133">Transmembrane helix</keyword>
<evidence type="ECO:0000256" key="1">
    <source>
        <dbReference type="ARBA" id="ARBA00023157"/>
    </source>
</evidence>
<evidence type="ECO:0000313" key="5">
    <source>
        <dbReference type="EMBL" id="WAR18807.1"/>
    </source>
</evidence>
<dbReference type="Gene3D" id="4.10.400.10">
    <property type="entry name" value="Low-density Lipoprotein Receptor"/>
    <property type="match status" value="1"/>
</dbReference>
<feature type="compositionally biased region" description="Pro residues" evidence="3">
    <location>
        <begin position="352"/>
        <end position="370"/>
    </location>
</feature>
<dbReference type="PANTHER" id="PTHR46876:SF1">
    <property type="entry name" value="LOW-DENSITY LIPOPROTEIN RECEPTOR-RELATED PROTEIN 11"/>
    <property type="match status" value="1"/>
</dbReference>
<name>A0ABY7FCP8_MYAAR</name>
<feature type="transmembrane region" description="Helical" evidence="4">
    <location>
        <begin position="823"/>
        <end position="844"/>
    </location>
</feature>
<feature type="disulfide bond" evidence="2">
    <location>
        <begin position="168"/>
        <end position="183"/>
    </location>
</feature>
<evidence type="ECO:0000313" key="6">
    <source>
        <dbReference type="Proteomes" id="UP001164746"/>
    </source>
</evidence>
<dbReference type="InterPro" id="IPR002172">
    <property type="entry name" value="LDrepeatLR_classA_rpt"/>
</dbReference>
<dbReference type="Proteomes" id="UP001164746">
    <property type="component" value="Chromosome 11"/>
</dbReference>
<dbReference type="SUPFAM" id="SSF57424">
    <property type="entry name" value="LDL receptor-like module"/>
    <property type="match status" value="1"/>
</dbReference>
<feature type="region of interest" description="Disordered" evidence="3">
    <location>
        <begin position="343"/>
        <end position="383"/>
    </location>
</feature>
<feature type="region of interest" description="Disordered" evidence="3">
    <location>
        <begin position="906"/>
        <end position="947"/>
    </location>
</feature>
<feature type="region of interest" description="Disordered" evidence="3">
    <location>
        <begin position="430"/>
        <end position="800"/>
    </location>
</feature>
<evidence type="ECO:0000256" key="2">
    <source>
        <dbReference type="PROSITE-ProRule" id="PRU00124"/>
    </source>
</evidence>
<organism evidence="5 6">
    <name type="scientific">Mya arenaria</name>
    <name type="common">Soft-shell clam</name>
    <dbReference type="NCBI Taxonomy" id="6604"/>
    <lineage>
        <taxon>Eukaryota</taxon>
        <taxon>Metazoa</taxon>
        <taxon>Spiralia</taxon>
        <taxon>Lophotrochozoa</taxon>
        <taxon>Mollusca</taxon>
        <taxon>Bivalvia</taxon>
        <taxon>Autobranchia</taxon>
        <taxon>Heteroconchia</taxon>
        <taxon>Euheterodonta</taxon>
        <taxon>Imparidentia</taxon>
        <taxon>Neoheterodontei</taxon>
        <taxon>Myida</taxon>
        <taxon>Myoidea</taxon>
        <taxon>Myidae</taxon>
        <taxon>Mya</taxon>
    </lineage>
</organism>
<feature type="compositionally biased region" description="Polar residues" evidence="3">
    <location>
        <begin position="763"/>
        <end position="788"/>
    </location>
</feature>
<keyword evidence="4" id="KW-0472">Membrane</keyword>
<keyword evidence="1 2" id="KW-1015">Disulfide bond</keyword>
<dbReference type="PANTHER" id="PTHR46876">
    <property type="entry name" value="LOW-DENSITY LIPOPROTEIN RECEPTOR-RELATED PROTEIN 11"/>
    <property type="match status" value="1"/>
</dbReference>
<evidence type="ECO:0000256" key="4">
    <source>
        <dbReference type="SAM" id="Phobius"/>
    </source>
</evidence>
<feature type="compositionally biased region" description="Polar residues" evidence="3">
    <location>
        <begin position="482"/>
        <end position="517"/>
    </location>
</feature>
<proteinExistence type="predicted"/>